<gene>
    <name evidence="5" type="ORF">IB75_10595</name>
</gene>
<evidence type="ECO:0000313" key="6">
    <source>
        <dbReference type="Proteomes" id="UP000028839"/>
    </source>
</evidence>
<dbReference type="InterPro" id="IPR019554">
    <property type="entry name" value="Soluble_ligand-bd"/>
</dbReference>
<feature type="signal peptide" evidence="2">
    <location>
        <begin position="1"/>
        <end position="20"/>
    </location>
</feature>
<feature type="domain" description="Soluble ligand binding" evidence="4">
    <location>
        <begin position="124"/>
        <end position="171"/>
    </location>
</feature>
<feature type="chain" id="PRO_5002407881" evidence="2">
    <location>
        <begin position="21"/>
        <end position="208"/>
    </location>
</feature>
<proteinExistence type="predicted"/>
<dbReference type="PANTHER" id="PTHR33619:SF3">
    <property type="entry name" value="POLYSACCHARIDE EXPORT PROTEIN GFCE-RELATED"/>
    <property type="match status" value="1"/>
</dbReference>
<dbReference type="PROSITE" id="PS51257">
    <property type="entry name" value="PROKAR_LIPOPROTEIN"/>
    <property type="match status" value="1"/>
</dbReference>
<dbReference type="HOGENOM" id="CLU_038343_3_2_6"/>
<dbReference type="Pfam" id="PF02563">
    <property type="entry name" value="Poly_export"/>
    <property type="match status" value="1"/>
</dbReference>
<keyword evidence="1 2" id="KW-0732">Signal</keyword>
<protein>
    <submittedName>
        <fullName evidence="5">Sugar ABC transporter substrate-binding protein</fullName>
    </submittedName>
</protein>
<dbReference type="Gene3D" id="3.10.560.10">
    <property type="entry name" value="Outer membrane lipoprotein wza domain like"/>
    <property type="match status" value="1"/>
</dbReference>
<dbReference type="InterPro" id="IPR049712">
    <property type="entry name" value="Poly_export"/>
</dbReference>
<dbReference type="InterPro" id="IPR017477">
    <property type="entry name" value="PEP-CTERM_polysacc_export"/>
</dbReference>
<organism evidence="5 6">
    <name type="scientific">Nitrosococcus oceani C-27</name>
    <dbReference type="NCBI Taxonomy" id="314279"/>
    <lineage>
        <taxon>Bacteria</taxon>
        <taxon>Pseudomonadati</taxon>
        <taxon>Pseudomonadota</taxon>
        <taxon>Gammaproteobacteria</taxon>
        <taxon>Chromatiales</taxon>
        <taxon>Chromatiaceae</taxon>
        <taxon>Nitrosococcus</taxon>
    </lineage>
</organism>
<dbReference type="NCBIfam" id="TIGR03027">
    <property type="entry name" value="pepcterm_export"/>
    <property type="match status" value="1"/>
</dbReference>
<dbReference type="GO" id="GO:0015159">
    <property type="term" value="F:polysaccharide transmembrane transporter activity"/>
    <property type="evidence" value="ECO:0007669"/>
    <property type="project" value="InterPro"/>
</dbReference>
<name>A0A0E2Z658_9GAMM</name>
<evidence type="ECO:0000256" key="1">
    <source>
        <dbReference type="ARBA" id="ARBA00022729"/>
    </source>
</evidence>
<evidence type="ECO:0000259" key="3">
    <source>
        <dbReference type="Pfam" id="PF02563"/>
    </source>
</evidence>
<dbReference type="PANTHER" id="PTHR33619">
    <property type="entry name" value="POLYSACCHARIDE EXPORT PROTEIN GFCE-RELATED"/>
    <property type="match status" value="1"/>
</dbReference>
<dbReference type="EMBL" id="JPGN01000063">
    <property type="protein sequence ID" value="KFI19050.1"/>
    <property type="molecule type" value="Genomic_DNA"/>
</dbReference>
<dbReference type="InterPro" id="IPR003715">
    <property type="entry name" value="Poly_export_N"/>
</dbReference>
<feature type="domain" description="Polysaccharide export protein N-terminal" evidence="3">
    <location>
        <begin position="40"/>
        <end position="113"/>
    </location>
</feature>
<dbReference type="Pfam" id="PF10531">
    <property type="entry name" value="SLBB"/>
    <property type="match status" value="1"/>
</dbReference>
<dbReference type="Proteomes" id="UP000028839">
    <property type="component" value="Unassembled WGS sequence"/>
</dbReference>
<comment type="caution">
    <text evidence="5">The sequence shown here is derived from an EMBL/GenBank/DDBJ whole genome shotgun (WGS) entry which is preliminary data.</text>
</comment>
<accession>A0A0E2Z658</accession>
<evidence type="ECO:0000259" key="4">
    <source>
        <dbReference type="Pfam" id="PF10531"/>
    </source>
</evidence>
<reference evidence="5 6" key="1">
    <citation type="submission" date="2014-07" db="EMBL/GenBank/DDBJ databases">
        <title>Comparative analysis of Nitrosococcus oceani genome inventories of strains from Pacific and Atlantic gyres.</title>
        <authorList>
            <person name="Lim C.K."/>
            <person name="Wang L."/>
            <person name="Sayavedra-Soto L.A."/>
            <person name="Klotz M.G."/>
        </authorList>
    </citation>
    <scope>NUCLEOTIDE SEQUENCE [LARGE SCALE GENOMIC DNA]</scope>
    <source>
        <strain evidence="5 6">C-27</strain>
    </source>
</reference>
<sequence>MHLRSHKFIGCLLISLIAAAIFGCASNKPPAPVVAAQEGQTPYYIIGPGDQVDIFVWGNEELSSSIIVHPDGRLTSPLVEDLQASGKTPTELARDIEKILSRYVRAPIVTVIVNEFIGRFSEQVRVVGEAADPSALSYQEHMSLLDVMIEVGGLTEFAAGNSATLVRTANGREKQFSVRLDDLIRDGDITANVEILPGDILIIPEAWF</sequence>
<dbReference type="OrthoDB" id="9808421at2"/>
<evidence type="ECO:0000313" key="5">
    <source>
        <dbReference type="EMBL" id="KFI19050.1"/>
    </source>
</evidence>
<evidence type="ECO:0000256" key="2">
    <source>
        <dbReference type="SAM" id="SignalP"/>
    </source>
</evidence>
<dbReference type="Gene3D" id="3.30.1950.10">
    <property type="entry name" value="wza like domain"/>
    <property type="match status" value="1"/>
</dbReference>
<dbReference type="AlphaFoldDB" id="A0A0E2Z658"/>